<name>X1BLA3_9ZZZZ</name>
<evidence type="ECO:0000313" key="2">
    <source>
        <dbReference type="EMBL" id="GAG72896.1"/>
    </source>
</evidence>
<sequence length="52" mass="6150">IDNITQKISRDIEKEKIRVKKTKEHKHHSKEKYRGMQANGNTELHILLRAQG</sequence>
<dbReference type="EMBL" id="BART01003202">
    <property type="protein sequence ID" value="GAG72896.1"/>
    <property type="molecule type" value="Genomic_DNA"/>
</dbReference>
<protein>
    <submittedName>
        <fullName evidence="2">Uncharacterized protein</fullName>
    </submittedName>
</protein>
<feature type="region of interest" description="Disordered" evidence="1">
    <location>
        <begin position="20"/>
        <end position="42"/>
    </location>
</feature>
<accession>X1BLA3</accession>
<organism evidence="2">
    <name type="scientific">marine sediment metagenome</name>
    <dbReference type="NCBI Taxonomy" id="412755"/>
    <lineage>
        <taxon>unclassified sequences</taxon>
        <taxon>metagenomes</taxon>
        <taxon>ecological metagenomes</taxon>
    </lineage>
</organism>
<comment type="caution">
    <text evidence="2">The sequence shown here is derived from an EMBL/GenBank/DDBJ whole genome shotgun (WGS) entry which is preliminary data.</text>
</comment>
<feature type="compositionally biased region" description="Basic residues" evidence="1">
    <location>
        <begin position="20"/>
        <end position="31"/>
    </location>
</feature>
<gene>
    <name evidence="2" type="ORF">S01H4_09047</name>
</gene>
<proteinExistence type="predicted"/>
<dbReference type="AlphaFoldDB" id="X1BLA3"/>
<reference evidence="2" key="1">
    <citation type="journal article" date="2014" name="Front. Microbiol.">
        <title>High frequency of phylogenetically diverse reductive dehalogenase-homologous genes in deep subseafloor sedimentary metagenomes.</title>
        <authorList>
            <person name="Kawai M."/>
            <person name="Futagami T."/>
            <person name="Toyoda A."/>
            <person name="Takaki Y."/>
            <person name="Nishi S."/>
            <person name="Hori S."/>
            <person name="Arai W."/>
            <person name="Tsubouchi T."/>
            <person name="Morono Y."/>
            <person name="Uchiyama I."/>
            <person name="Ito T."/>
            <person name="Fujiyama A."/>
            <person name="Inagaki F."/>
            <person name="Takami H."/>
        </authorList>
    </citation>
    <scope>NUCLEOTIDE SEQUENCE</scope>
    <source>
        <strain evidence="2">Expedition CK06-06</strain>
    </source>
</reference>
<feature type="non-terminal residue" evidence="2">
    <location>
        <position position="1"/>
    </location>
</feature>
<evidence type="ECO:0000256" key="1">
    <source>
        <dbReference type="SAM" id="MobiDB-lite"/>
    </source>
</evidence>